<reference evidence="2" key="1">
    <citation type="submission" date="2018-02" db="EMBL/GenBank/DDBJ databases">
        <title>Rhizophora mucronata_Transcriptome.</title>
        <authorList>
            <person name="Meera S.P."/>
            <person name="Sreeshan A."/>
            <person name="Augustine A."/>
        </authorList>
    </citation>
    <scope>NUCLEOTIDE SEQUENCE</scope>
    <source>
        <tissue evidence="2">Leaf</tissue>
    </source>
</reference>
<feature type="compositionally biased region" description="Basic residues" evidence="1">
    <location>
        <begin position="38"/>
        <end position="54"/>
    </location>
</feature>
<dbReference type="EMBL" id="GGEC01036760">
    <property type="protein sequence ID" value="MBX17244.1"/>
    <property type="molecule type" value="Transcribed_RNA"/>
</dbReference>
<dbReference type="AlphaFoldDB" id="A0A2P2LH25"/>
<protein>
    <submittedName>
        <fullName evidence="2">Uncharacterized protein MANES_05G042200</fullName>
    </submittedName>
</protein>
<accession>A0A2P2LH25</accession>
<feature type="region of interest" description="Disordered" evidence="1">
    <location>
        <begin position="1"/>
        <end position="54"/>
    </location>
</feature>
<proteinExistence type="predicted"/>
<name>A0A2P2LH25_RHIMU</name>
<evidence type="ECO:0000313" key="2">
    <source>
        <dbReference type="EMBL" id="MBX17244.1"/>
    </source>
</evidence>
<organism evidence="2">
    <name type="scientific">Rhizophora mucronata</name>
    <name type="common">Asiatic mangrove</name>
    <dbReference type="NCBI Taxonomy" id="61149"/>
    <lineage>
        <taxon>Eukaryota</taxon>
        <taxon>Viridiplantae</taxon>
        <taxon>Streptophyta</taxon>
        <taxon>Embryophyta</taxon>
        <taxon>Tracheophyta</taxon>
        <taxon>Spermatophyta</taxon>
        <taxon>Magnoliopsida</taxon>
        <taxon>eudicotyledons</taxon>
        <taxon>Gunneridae</taxon>
        <taxon>Pentapetalae</taxon>
        <taxon>rosids</taxon>
        <taxon>fabids</taxon>
        <taxon>Malpighiales</taxon>
        <taxon>Rhizophoraceae</taxon>
        <taxon>Rhizophora</taxon>
    </lineage>
</organism>
<evidence type="ECO:0000256" key="1">
    <source>
        <dbReference type="SAM" id="MobiDB-lite"/>
    </source>
</evidence>
<sequence>MQSAADIHRLGTYGHPHRASPPLRLKNLKSGPTDKIRNGFRFKKERQKRTKNEN</sequence>